<reference evidence="2" key="1">
    <citation type="submission" date="2011-07" db="EMBL/GenBank/DDBJ databases">
        <title>The complete genome of Cyclobacterium marinum DSM 745.</title>
        <authorList>
            <person name="Lucas S."/>
            <person name="Han J."/>
            <person name="Lapidus A."/>
            <person name="Bruce D."/>
            <person name="Goodwin L."/>
            <person name="Pitluck S."/>
            <person name="Peters L."/>
            <person name="Kyrpides N."/>
            <person name="Mavromatis K."/>
            <person name="Ivanova N."/>
            <person name="Ovchinnikova G."/>
            <person name="Chertkov O."/>
            <person name="Detter J.C."/>
            <person name="Tapia R."/>
            <person name="Han C."/>
            <person name="Land M."/>
            <person name="Hauser L."/>
            <person name="Markowitz V."/>
            <person name="Cheng J.-F."/>
            <person name="Hugenholtz P."/>
            <person name="Woyke T."/>
            <person name="Wu D."/>
            <person name="Tindall B."/>
            <person name="Schuetze A."/>
            <person name="Brambilla E."/>
            <person name="Klenk H.-P."/>
            <person name="Eisen J.A."/>
        </authorList>
    </citation>
    <scope>NUCLEOTIDE SEQUENCE [LARGE SCALE GENOMIC DNA]</scope>
    <source>
        <strain evidence="2">ATCC 25205 / DSM 745 / LMG 13164 / NCIMB 1802</strain>
    </source>
</reference>
<gene>
    <name evidence="1" type="ordered locus">Cycma_3298</name>
</gene>
<dbReference type="eggNOG" id="ENOG5033XUY">
    <property type="taxonomic scope" value="Bacteria"/>
</dbReference>
<dbReference type="AlphaFoldDB" id="G0IV31"/>
<dbReference type="STRING" id="880070.Cycma_3298"/>
<sequence length="136" mass="15942">MSSRKAILIQNSSNGRKAIYVDAENADQILAFFKSSPALIEKFKLIIRLILEENRPPRDLYDKENFEKGCEYITAMKPLKGKNNPRVYCQQFRRADRQLYVIVMGELLEKKSSQGLSKKEKQIIRRVASYEYEFED</sequence>
<dbReference type="HOGENOM" id="CLU_1821629_0_0_10"/>
<proteinExistence type="predicted"/>
<evidence type="ECO:0000313" key="2">
    <source>
        <dbReference type="Proteomes" id="UP000001635"/>
    </source>
</evidence>
<accession>G0IV31</accession>
<dbReference type="EMBL" id="CP002955">
    <property type="protein sequence ID" value="AEL27022.1"/>
    <property type="molecule type" value="Genomic_DNA"/>
</dbReference>
<dbReference type="Proteomes" id="UP000001635">
    <property type="component" value="Chromosome"/>
</dbReference>
<evidence type="ECO:0000313" key="1">
    <source>
        <dbReference type="EMBL" id="AEL27022.1"/>
    </source>
</evidence>
<organism evidence="1 2">
    <name type="scientific">Cyclobacterium marinum (strain ATCC 25205 / DSM 745 / LMG 13164 / NCIMB 1802)</name>
    <name type="common">Flectobacillus marinus</name>
    <dbReference type="NCBI Taxonomy" id="880070"/>
    <lineage>
        <taxon>Bacteria</taxon>
        <taxon>Pseudomonadati</taxon>
        <taxon>Bacteroidota</taxon>
        <taxon>Cytophagia</taxon>
        <taxon>Cytophagales</taxon>
        <taxon>Cyclobacteriaceae</taxon>
        <taxon>Cyclobacterium</taxon>
    </lineage>
</organism>
<keyword evidence="2" id="KW-1185">Reference proteome</keyword>
<dbReference type="OrthoDB" id="838358at2"/>
<name>G0IV31_CYCMS</name>
<protein>
    <submittedName>
        <fullName evidence="1">Uncharacterized protein</fullName>
    </submittedName>
</protein>
<dbReference type="KEGG" id="cmr:Cycma_3298"/>